<keyword evidence="2" id="KW-1185">Reference proteome</keyword>
<dbReference type="EMBL" id="JBHSRS010000016">
    <property type="protein sequence ID" value="MFC6281141.1"/>
    <property type="molecule type" value="Genomic_DNA"/>
</dbReference>
<dbReference type="RefSeq" id="WP_371437454.1">
    <property type="nucleotide sequence ID" value="NZ_JBHSRS010000016.1"/>
</dbReference>
<sequence>MGEAKRRGTEAERIQHAHENRHAGMLHLSVAITGTEIDLDSIQILDPEPFGKITEWMMQGMGEALRTKRLNLDLFISKAWKQEDGSLIVRLIHKTAINDEFRIPKDKWQMATPEALNRAGMKLNTPEGAELLKELGKLAKEMETQPPAPTPRDVDELLDCVFMVIGREPAGLHFLSAVSEDNPYLTKAADAWIAGGAKYLTIPLDRKNGMSQPQIETAGDDAALLGLIEKHISRTKDMGRAGLNIVGVDEKSQKAAFDLWADRGGNVLLRK</sequence>
<comment type="caution">
    <text evidence="1">The sequence shown here is derived from an EMBL/GenBank/DDBJ whole genome shotgun (WGS) entry which is preliminary data.</text>
</comment>
<accession>A0ABW1TU51</accession>
<proteinExistence type="predicted"/>
<reference evidence="2" key="1">
    <citation type="journal article" date="2019" name="Int. J. Syst. Evol. Microbiol.">
        <title>The Global Catalogue of Microorganisms (GCM) 10K type strain sequencing project: providing services to taxonomists for standard genome sequencing and annotation.</title>
        <authorList>
            <consortium name="The Broad Institute Genomics Platform"/>
            <consortium name="The Broad Institute Genome Sequencing Center for Infectious Disease"/>
            <person name="Wu L."/>
            <person name="Ma J."/>
        </authorList>
    </citation>
    <scope>NUCLEOTIDE SEQUENCE [LARGE SCALE GENOMIC DNA]</scope>
    <source>
        <strain evidence="2">CCUG 39402</strain>
    </source>
</reference>
<protein>
    <submittedName>
        <fullName evidence="1">Uncharacterized protein</fullName>
    </submittedName>
</protein>
<dbReference type="Proteomes" id="UP001596270">
    <property type="component" value="Unassembled WGS sequence"/>
</dbReference>
<gene>
    <name evidence="1" type="ORF">ACFQND_07870</name>
</gene>
<organism evidence="1 2">
    <name type="scientific">Polaromonas aquatica</name>
    <dbReference type="NCBI Taxonomy" id="332657"/>
    <lineage>
        <taxon>Bacteria</taxon>
        <taxon>Pseudomonadati</taxon>
        <taxon>Pseudomonadota</taxon>
        <taxon>Betaproteobacteria</taxon>
        <taxon>Burkholderiales</taxon>
        <taxon>Comamonadaceae</taxon>
        <taxon>Polaromonas</taxon>
    </lineage>
</organism>
<evidence type="ECO:0000313" key="2">
    <source>
        <dbReference type="Proteomes" id="UP001596270"/>
    </source>
</evidence>
<evidence type="ECO:0000313" key="1">
    <source>
        <dbReference type="EMBL" id="MFC6281141.1"/>
    </source>
</evidence>
<name>A0ABW1TU51_9BURK</name>